<evidence type="ECO:0000256" key="2">
    <source>
        <dbReference type="ARBA" id="ARBA00022741"/>
    </source>
</evidence>
<keyword evidence="2 4" id="KW-0547">Nucleotide-binding</keyword>
<comment type="function">
    <text evidence="4">ATP-dependent carboxylate-amine ligase which exhibits weak glutamate--cysteine ligase activity.</text>
</comment>
<accession>A0A4Y6Q0T2</accession>
<dbReference type="HAMAP" id="MF_01609">
    <property type="entry name" value="Glu_cys_ligase_2"/>
    <property type="match status" value="1"/>
</dbReference>
<dbReference type="Proteomes" id="UP000315995">
    <property type="component" value="Chromosome"/>
</dbReference>
<organism evidence="5 6">
    <name type="scientific">Persicimonas caeni</name>
    <dbReference type="NCBI Taxonomy" id="2292766"/>
    <lineage>
        <taxon>Bacteria</taxon>
        <taxon>Deltaproteobacteria</taxon>
        <taxon>Bradymonadales</taxon>
        <taxon>Bradymonadaceae</taxon>
        <taxon>Persicimonas</taxon>
    </lineage>
</organism>
<dbReference type="AlphaFoldDB" id="A0A4Y6Q0T2"/>
<dbReference type="InterPro" id="IPR011793">
    <property type="entry name" value="YbdK"/>
</dbReference>
<name>A0A4Y6Q0T2_PERCE</name>
<keyword evidence="1 4" id="KW-0436">Ligase</keyword>
<dbReference type="PANTHER" id="PTHR36510:SF1">
    <property type="entry name" value="GLUTAMATE--CYSTEINE LIGASE 2-RELATED"/>
    <property type="match status" value="1"/>
</dbReference>
<comment type="catalytic activity">
    <reaction evidence="4">
        <text>L-cysteine + L-glutamate + ATP = gamma-L-glutamyl-L-cysteine + ADP + phosphate + H(+)</text>
        <dbReference type="Rhea" id="RHEA:13285"/>
        <dbReference type="ChEBI" id="CHEBI:15378"/>
        <dbReference type="ChEBI" id="CHEBI:29985"/>
        <dbReference type="ChEBI" id="CHEBI:30616"/>
        <dbReference type="ChEBI" id="CHEBI:35235"/>
        <dbReference type="ChEBI" id="CHEBI:43474"/>
        <dbReference type="ChEBI" id="CHEBI:58173"/>
        <dbReference type="ChEBI" id="CHEBI:456216"/>
        <dbReference type="EC" id="6.3.2.2"/>
    </reaction>
</comment>
<comment type="similarity">
    <text evidence="4">Belongs to the glutamate--cysteine ligase type 2 family. YbdK subfamily.</text>
</comment>
<accession>A0A5B8YEW4</accession>
<dbReference type="InterPro" id="IPR014746">
    <property type="entry name" value="Gln_synth/guanido_kin_cat_dom"/>
</dbReference>
<evidence type="ECO:0000313" key="5">
    <source>
        <dbReference type="EMBL" id="QDG53605.1"/>
    </source>
</evidence>
<dbReference type="EMBL" id="CP041186">
    <property type="protein sequence ID" value="QDG53605.1"/>
    <property type="molecule type" value="Genomic_DNA"/>
</dbReference>
<dbReference type="PANTHER" id="PTHR36510">
    <property type="entry name" value="GLUTAMATE--CYSTEINE LIGASE 2-RELATED"/>
    <property type="match status" value="1"/>
</dbReference>
<dbReference type="NCBIfam" id="TIGR02050">
    <property type="entry name" value="gshA_cyan_rel"/>
    <property type="match status" value="1"/>
</dbReference>
<dbReference type="GO" id="GO:0042398">
    <property type="term" value="P:modified amino acid biosynthetic process"/>
    <property type="evidence" value="ECO:0007669"/>
    <property type="project" value="InterPro"/>
</dbReference>
<dbReference type="GO" id="GO:0005524">
    <property type="term" value="F:ATP binding"/>
    <property type="evidence" value="ECO:0007669"/>
    <property type="project" value="UniProtKB-KW"/>
</dbReference>
<keyword evidence="3 4" id="KW-0067">ATP-binding</keyword>
<dbReference type="Gene3D" id="3.30.590.20">
    <property type="match status" value="1"/>
</dbReference>
<keyword evidence="6" id="KW-1185">Reference proteome</keyword>
<dbReference type="InterPro" id="IPR050141">
    <property type="entry name" value="GCL_type2/YbdK_subfam"/>
</dbReference>
<evidence type="ECO:0000313" key="6">
    <source>
        <dbReference type="Proteomes" id="UP000315995"/>
    </source>
</evidence>
<protein>
    <recommendedName>
        <fullName evidence="4">Putative glutamate--cysteine ligase 2</fullName>
        <ecNumber evidence="4">6.3.2.2</ecNumber>
    </recommendedName>
    <alternativeName>
        <fullName evidence="4">Gamma-glutamylcysteine synthetase 2</fullName>
        <shortName evidence="4">GCS 2</shortName>
        <shortName evidence="4">Gamma-GCS 2</shortName>
    </alternativeName>
</protein>
<proteinExistence type="inferred from homology"/>
<gene>
    <name evidence="5" type="ORF">FIV42_23525</name>
</gene>
<dbReference type="GO" id="GO:0004357">
    <property type="term" value="F:glutamate-cysteine ligase activity"/>
    <property type="evidence" value="ECO:0007669"/>
    <property type="project" value="UniProtKB-EC"/>
</dbReference>
<dbReference type="Pfam" id="PF04107">
    <property type="entry name" value="GCS2"/>
    <property type="match status" value="1"/>
</dbReference>
<dbReference type="InterPro" id="IPR006336">
    <property type="entry name" value="GCS2"/>
</dbReference>
<dbReference type="OrthoDB" id="9769628at2"/>
<evidence type="ECO:0000256" key="3">
    <source>
        <dbReference type="ARBA" id="ARBA00022840"/>
    </source>
</evidence>
<dbReference type="RefSeq" id="WP_141200059.1">
    <property type="nucleotide sequence ID" value="NZ_CP041186.1"/>
</dbReference>
<dbReference type="SUPFAM" id="SSF55931">
    <property type="entry name" value="Glutamine synthetase/guanido kinase"/>
    <property type="match status" value="1"/>
</dbReference>
<dbReference type="EC" id="6.3.2.2" evidence="4"/>
<evidence type="ECO:0000256" key="4">
    <source>
        <dbReference type="HAMAP-Rule" id="MF_01609"/>
    </source>
</evidence>
<sequence length="379" mass="42200">MLEFQPSKPLTVGMELEFQLLNARSFELADGILPLLEDYPDSDNVQPEFIQETVEVVSDPCEDIAELEAHMRALVADVDEHAAGLGMRMCGAGTHPFSTRFAAITPKPRYLEIEDRSGYLSHTRITYATHVHIGVPDADEMVRLTGELVPYLPMLIALSANSPFWHGCQTGFASYRQRALAATGSYGNPPNFDDWADFQRFFKAAKNAEMCREVEDLHWDVRPQPGFGTVEVRTMDAVTTVSEAVALAALIRSLVAYLRETPAHERPPGLPRRLPDWAERENHFRASHEALGARRIANAHGESMRIDETTERLLEVLEPVAAGLGESHYLDGVRGTLAQGPGSARQLQVHEETGSLEQVVRAQVEHLRADLDRSMRARL</sequence>
<evidence type="ECO:0000256" key="1">
    <source>
        <dbReference type="ARBA" id="ARBA00022598"/>
    </source>
</evidence>
<reference evidence="5 6" key="1">
    <citation type="submission" date="2019-06" db="EMBL/GenBank/DDBJ databases">
        <title>Persicimonas caeni gen. nov., sp. nov., a predatory bacterium isolated from solar saltern.</title>
        <authorList>
            <person name="Wang S."/>
        </authorList>
    </citation>
    <scope>NUCLEOTIDE SEQUENCE [LARGE SCALE GENOMIC DNA]</scope>
    <source>
        <strain evidence="5 6">YN101</strain>
    </source>
</reference>